<feature type="transmembrane region" description="Helical" evidence="6">
    <location>
        <begin position="174"/>
        <end position="191"/>
    </location>
</feature>
<evidence type="ECO:0000313" key="8">
    <source>
        <dbReference type="EMBL" id="CAB4602893.1"/>
    </source>
</evidence>
<dbReference type="GO" id="GO:0046873">
    <property type="term" value="F:metal ion transmembrane transporter activity"/>
    <property type="evidence" value="ECO:0007669"/>
    <property type="project" value="InterPro"/>
</dbReference>
<dbReference type="EMBL" id="CAFBOV010000023">
    <property type="protein sequence ID" value="CAB4990010.1"/>
    <property type="molecule type" value="Genomic_DNA"/>
</dbReference>
<feature type="transmembrane region" description="Helical" evidence="6">
    <location>
        <begin position="138"/>
        <end position="162"/>
    </location>
</feature>
<dbReference type="GO" id="GO:0016020">
    <property type="term" value="C:membrane"/>
    <property type="evidence" value="ECO:0007669"/>
    <property type="project" value="UniProtKB-SubCell"/>
</dbReference>
<evidence type="ECO:0000256" key="3">
    <source>
        <dbReference type="ARBA" id="ARBA00022692"/>
    </source>
</evidence>
<evidence type="ECO:0000313" key="10">
    <source>
        <dbReference type="EMBL" id="CAB4755154.1"/>
    </source>
</evidence>
<dbReference type="AlphaFoldDB" id="A0A6J6MT11"/>
<reference evidence="9" key="1">
    <citation type="submission" date="2020-05" db="EMBL/GenBank/DDBJ databases">
        <authorList>
            <person name="Chiriac C."/>
            <person name="Salcher M."/>
            <person name="Ghai R."/>
            <person name="Kavagutti S V."/>
        </authorList>
    </citation>
    <scope>NUCLEOTIDE SEQUENCE</scope>
</reference>
<evidence type="ECO:0000313" key="12">
    <source>
        <dbReference type="EMBL" id="CAB4990010.1"/>
    </source>
</evidence>
<dbReference type="EMBL" id="CAEZWU010000195">
    <property type="protein sequence ID" value="CAB4677107.1"/>
    <property type="molecule type" value="Genomic_DNA"/>
</dbReference>
<evidence type="ECO:0000256" key="6">
    <source>
        <dbReference type="SAM" id="Phobius"/>
    </source>
</evidence>
<comment type="similarity">
    <text evidence="2">Belongs to the GDT1 family.</text>
</comment>
<evidence type="ECO:0000256" key="4">
    <source>
        <dbReference type="ARBA" id="ARBA00022989"/>
    </source>
</evidence>
<accession>A0A6J6MT11</accession>
<feature type="transmembrane region" description="Helical" evidence="6">
    <location>
        <begin position="36"/>
        <end position="56"/>
    </location>
</feature>
<sequence>MLRNSLIVFIAIFLAELPDKTMFATLMLSTRMRRPLAVWIGVSIGYCTHVAVAVFFGSALSKLPERPIHAVVGLVFLGSGIFMFRSSAEHHESDSVEPTPRTFLKVVYLSATTILVAEFADLTQLATVGFAVRTGDSLGVAIGAASALCTVSAIAVVAGSWLQRNVKLQLVQRMASIFFIIFGILALFNSIF</sequence>
<name>A0A6J6MT11_9ZZZZ</name>
<feature type="transmembrane region" description="Helical" evidence="6">
    <location>
        <begin position="106"/>
        <end position="132"/>
    </location>
</feature>
<evidence type="ECO:0000256" key="5">
    <source>
        <dbReference type="ARBA" id="ARBA00023136"/>
    </source>
</evidence>
<dbReference type="EMBL" id="CAEZSE010000206">
    <property type="protein sequence ID" value="CAB4543471.1"/>
    <property type="molecule type" value="Genomic_DNA"/>
</dbReference>
<evidence type="ECO:0000313" key="7">
    <source>
        <dbReference type="EMBL" id="CAB4543471.1"/>
    </source>
</evidence>
<evidence type="ECO:0000256" key="2">
    <source>
        <dbReference type="ARBA" id="ARBA00009190"/>
    </source>
</evidence>
<dbReference type="PANTHER" id="PTHR12608">
    <property type="entry name" value="TRANSMEMBRANE PROTEIN HTP-1 RELATED"/>
    <property type="match status" value="1"/>
</dbReference>
<keyword evidence="5 6" id="KW-0472">Membrane</keyword>
<dbReference type="EMBL" id="CAFBQV010000043">
    <property type="protein sequence ID" value="CAB5061891.1"/>
    <property type="molecule type" value="Genomic_DNA"/>
</dbReference>
<dbReference type="EMBL" id="CAEZUN010000088">
    <property type="protein sequence ID" value="CAB4602893.1"/>
    <property type="molecule type" value="Genomic_DNA"/>
</dbReference>
<feature type="transmembrane region" description="Helical" evidence="6">
    <location>
        <begin position="68"/>
        <end position="85"/>
    </location>
</feature>
<proteinExistence type="inferred from homology"/>
<keyword evidence="3 6" id="KW-0812">Transmembrane</keyword>
<gene>
    <name evidence="7" type="ORF">UFOPK1353_01066</name>
    <name evidence="8" type="ORF">UFOPK1826_00796</name>
    <name evidence="9" type="ORF">UFOPK2292_01166</name>
    <name evidence="10" type="ORF">UFOPK2855_00364</name>
    <name evidence="11" type="ORF">UFOPK3026_00781</name>
    <name evidence="12" type="ORF">UFOPK4020_00201</name>
    <name evidence="13" type="ORF">UFOPK4345_00403</name>
</gene>
<comment type="subcellular location">
    <subcellularLocation>
        <location evidence="1">Membrane</location>
        <topology evidence="1">Multi-pass membrane protein</topology>
    </subcellularLocation>
</comment>
<evidence type="ECO:0000256" key="1">
    <source>
        <dbReference type="ARBA" id="ARBA00004141"/>
    </source>
</evidence>
<evidence type="ECO:0000313" key="13">
    <source>
        <dbReference type="EMBL" id="CAB5061891.1"/>
    </source>
</evidence>
<dbReference type="InterPro" id="IPR001727">
    <property type="entry name" value="GDT1-like"/>
</dbReference>
<keyword evidence="4 6" id="KW-1133">Transmembrane helix</keyword>
<protein>
    <submittedName>
        <fullName evidence="9">Unannotated protein</fullName>
    </submittedName>
</protein>
<evidence type="ECO:0000313" key="9">
    <source>
        <dbReference type="EMBL" id="CAB4677107.1"/>
    </source>
</evidence>
<evidence type="ECO:0000313" key="11">
    <source>
        <dbReference type="EMBL" id="CAB4805443.1"/>
    </source>
</evidence>
<dbReference type="Pfam" id="PF01169">
    <property type="entry name" value="GDT1"/>
    <property type="match status" value="2"/>
</dbReference>
<dbReference type="EMBL" id="CAEZZK010000048">
    <property type="protein sequence ID" value="CAB4755154.1"/>
    <property type="molecule type" value="Genomic_DNA"/>
</dbReference>
<organism evidence="9">
    <name type="scientific">freshwater metagenome</name>
    <dbReference type="NCBI Taxonomy" id="449393"/>
    <lineage>
        <taxon>unclassified sequences</taxon>
        <taxon>metagenomes</taxon>
        <taxon>ecological metagenomes</taxon>
    </lineage>
</organism>
<dbReference type="EMBL" id="CAFAAP010000107">
    <property type="protein sequence ID" value="CAB4805443.1"/>
    <property type="molecule type" value="Genomic_DNA"/>
</dbReference>
<dbReference type="PANTHER" id="PTHR12608:SF1">
    <property type="entry name" value="TRANSMEMBRANE PROTEIN 165"/>
    <property type="match status" value="1"/>
</dbReference>